<name>A0ABQ8H949_9ROSI</name>
<dbReference type="InterPro" id="IPR011990">
    <property type="entry name" value="TPR-like_helical_dom_sf"/>
</dbReference>
<keyword evidence="2" id="KW-1185">Reference proteome</keyword>
<proteinExistence type="predicted"/>
<dbReference type="InterPro" id="IPR046960">
    <property type="entry name" value="PPR_At4g14850-like_plant"/>
</dbReference>
<dbReference type="EMBL" id="JAFEMO010000013">
    <property type="protein sequence ID" value="KAH7550450.1"/>
    <property type="molecule type" value="Genomic_DNA"/>
</dbReference>
<dbReference type="PANTHER" id="PTHR47926">
    <property type="entry name" value="PENTATRICOPEPTIDE REPEAT-CONTAINING PROTEIN"/>
    <property type="match status" value="1"/>
</dbReference>
<accession>A0ABQ8H949</accession>
<organism evidence="1 2">
    <name type="scientific">Xanthoceras sorbifolium</name>
    <dbReference type="NCBI Taxonomy" id="99658"/>
    <lineage>
        <taxon>Eukaryota</taxon>
        <taxon>Viridiplantae</taxon>
        <taxon>Streptophyta</taxon>
        <taxon>Embryophyta</taxon>
        <taxon>Tracheophyta</taxon>
        <taxon>Spermatophyta</taxon>
        <taxon>Magnoliopsida</taxon>
        <taxon>eudicotyledons</taxon>
        <taxon>Gunneridae</taxon>
        <taxon>Pentapetalae</taxon>
        <taxon>rosids</taxon>
        <taxon>malvids</taxon>
        <taxon>Sapindales</taxon>
        <taxon>Sapindaceae</taxon>
        <taxon>Xanthoceroideae</taxon>
        <taxon>Xanthoceras</taxon>
    </lineage>
</organism>
<dbReference type="Gene3D" id="1.25.40.10">
    <property type="entry name" value="Tetratricopeptide repeat domain"/>
    <property type="match status" value="1"/>
</dbReference>
<evidence type="ECO:0000313" key="1">
    <source>
        <dbReference type="EMBL" id="KAH7550450.1"/>
    </source>
</evidence>
<dbReference type="InterPro" id="IPR046848">
    <property type="entry name" value="E_motif"/>
</dbReference>
<dbReference type="Pfam" id="PF20431">
    <property type="entry name" value="E_motif"/>
    <property type="match status" value="1"/>
</dbReference>
<dbReference type="PANTHER" id="PTHR47926:SF347">
    <property type="entry name" value="PENTATRICOPEPTIDE REPEAT-CONTAINING PROTEIN"/>
    <property type="match status" value="1"/>
</dbReference>
<evidence type="ECO:0000313" key="2">
    <source>
        <dbReference type="Proteomes" id="UP000827721"/>
    </source>
</evidence>
<evidence type="ECO:0008006" key="3">
    <source>
        <dbReference type="Google" id="ProtNLM"/>
    </source>
</evidence>
<gene>
    <name evidence="1" type="ORF">JRO89_XS13G0194100</name>
</gene>
<dbReference type="Proteomes" id="UP000827721">
    <property type="component" value="Unassembled WGS sequence"/>
</dbReference>
<comment type="caution">
    <text evidence="1">The sequence shown here is derived from an EMBL/GenBank/DDBJ whole genome shotgun (WGS) entry which is preliminary data.</text>
</comment>
<protein>
    <recommendedName>
        <fullName evidence="3">Pentatricopeptide repeat-containing protein</fullName>
    </recommendedName>
</protein>
<sequence length="150" mass="16727">MVDLLGRAGHLNEAYDLIMAMPCVPDDRIWGSLLGSCRNHGNGKLAELVANHIFKLDPTSIGYRVLLANMFEEFGRLNEFVRVRSEIKDMGLKKLPGCSWIEVNNNIHIFMAGDGSHHQSEDIYTAIENLTLEMKRAGYVPHLASGKSDS</sequence>
<reference evidence="1 2" key="1">
    <citation type="submission" date="2021-02" db="EMBL/GenBank/DDBJ databases">
        <title>Plant Genome Project.</title>
        <authorList>
            <person name="Zhang R.-G."/>
        </authorList>
    </citation>
    <scope>NUCLEOTIDE SEQUENCE [LARGE SCALE GENOMIC DNA]</scope>
    <source>
        <tissue evidence="1">Leaves</tissue>
    </source>
</reference>